<evidence type="ECO:0000313" key="2">
    <source>
        <dbReference type="EMBL" id="MBF9239026.1"/>
    </source>
</evidence>
<proteinExistence type="predicted"/>
<dbReference type="PROSITE" id="PS51257">
    <property type="entry name" value="PROKAR_LIPOPROTEIN"/>
    <property type="match status" value="1"/>
</dbReference>
<gene>
    <name evidence="2" type="ORF">I2I05_16610</name>
</gene>
<dbReference type="RefSeq" id="WP_196283384.1">
    <property type="nucleotide sequence ID" value="NZ_JADQDQ010000009.1"/>
</dbReference>
<dbReference type="EMBL" id="JADQDQ010000009">
    <property type="protein sequence ID" value="MBF9239026.1"/>
    <property type="molecule type" value="Genomic_DNA"/>
</dbReference>
<evidence type="ECO:0008006" key="4">
    <source>
        <dbReference type="Google" id="ProtNLM"/>
    </source>
</evidence>
<keyword evidence="1" id="KW-0732">Signal</keyword>
<comment type="caution">
    <text evidence="2">The sequence shown here is derived from an EMBL/GenBank/DDBJ whole genome shotgun (WGS) entry which is preliminary data.</text>
</comment>
<organism evidence="2 3">
    <name type="scientific">Hymenobacter jeongseonensis</name>
    <dbReference type="NCBI Taxonomy" id="2791027"/>
    <lineage>
        <taxon>Bacteria</taxon>
        <taxon>Pseudomonadati</taxon>
        <taxon>Bacteroidota</taxon>
        <taxon>Cytophagia</taxon>
        <taxon>Cytophagales</taxon>
        <taxon>Hymenobacteraceae</taxon>
        <taxon>Hymenobacter</taxon>
    </lineage>
</organism>
<feature type="chain" id="PRO_5047525182" description="DUF4249 family protein" evidence="1">
    <location>
        <begin position="22"/>
        <end position="340"/>
    </location>
</feature>
<reference evidence="2 3" key="1">
    <citation type="submission" date="2020-11" db="EMBL/GenBank/DDBJ databases">
        <authorList>
            <person name="Kim M.K."/>
        </authorList>
    </citation>
    <scope>NUCLEOTIDE SEQUENCE [LARGE SCALE GENOMIC DNA]</scope>
    <source>
        <strain evidence="2 3">BT683</strain>
    </source>
</reference>
<evidence type="ECO:0000313" key="3">
    <source>
        <dbReference type="Proteomes" id="UP000597617"/>
    </source>
</evidence>
<sequence>MRFRLLLLLLPVLLGACSKTNGPVRLDFVGNTTLTSSNRTVSANDTLSTRAYAVGNDNALRRLRISVTYEPGPEPFLYPLPLSGFDPSDAPAAQTIVYLDSLITPIQSTSTYTSPFRGGEYLFENRFSARSTSGTEVWQYTVTDATGESASRAFRLTVRKPDSAAVFHNYNLVVRPRPRTALAFDTLRERARVFLNLSYGLLLPKYAVLNNEATVQPNQQLVDVIATVRNGSITLEAPAHAGQLPLLPVAKWPIRRRTELRRTNLSSVEFNAAATTAAFTTAFTNGELFTAAPDGLSTGALAKDQVIAFRTTEGKTGLLLVSDVVLGTAPVLTCVVRVQK</sequence>
<protein>
    <recommendedName>
        <fullName evidence="4">DUF4249 family protein</fullName>
    </recommendedName>
</protein>
<name>A0ABS0IKW7_9BACT</name>
<evidence type="ECO:0000256" key="1">
    <source>
        <dbReference type="SAM" id="SignalP"/>
    </source>
</evidence>
<keyword evidence="3" id="KW-1185">Reference proteome</keyword>
<accession>A0ABS0IKW7</accession>
<dbReference type="Proteomes" id="UP000597617">
    <property type="component" value="Unassembled WGS sequence"/>
</dbReference>
<feature type="signal peptide" evidence="1">
    <location>
        <begin position="1"/>
        <end position="21"/>
    </location>
</feature>